<evidence type="ECO:0000259" key="10">
    <source>
        <dbReference type="PROSITE" id="PS51387"/>
    </source>
</evidence>
<comment type="subcellular location">
    <subcellularLocation>
        <location evidence="9">Mitochondrion membrane</location>
    </subcellularLocation>
</comment>
<evidence type="ECO:0000313" key="11">
    <source>
        <dbReference type="EMBL" id="KAK4102987.1"/>
    </source>
</evidence>
<dbReference type="InterPro" id="IPR010031">
    <property type="entry name" value="FAD_lactone_oxidase-like"/>
</dbReference>
<keyword evidence="12" id="KW-1185">Reference proteome</keyword>
<comment type="caution">
    <text evidence="11">The sequence shown here is derived from an EMBL/GenBank/DDBJ whole genome shotgun (WGS) entry which is preliminary data.</text>
</comment>
<accession>A0AAN6T3S9</accession>
<dbReference type="Pfam" id="PF04030">
    <property type="entry name" value="ALO"/>
    <property type="match status" value="1"/>
</dbReference>
<organism evidence="11 12">
    <name type="scientific">Parathielavia hyrcaniae</name>
    <dbReference type="NCBI Taxonomy" id="113614"/>
    <lineage>
        <taxon>Eukaryota</taxon>
        <taxon>Fungi</taxon>
        <taxon>Dikarya</taxon>
        <taxon>Ascomycota</taxon>
        <taxon>Pezizomycotina</taxon>
        <taxon>Sordariomycetes</taxon>
        <taxon>Sordariomycetidae</taxon>
        <taxon>Sordariales</taxon>
        <taxon>Chaetomiaceae</taxon>
        <taxon>Parathielavia</taxon>
    </lineage>
</organism>
<dbReference type="GO" id="GO:0071949">
    <property type="term" value="F:FAD binding"/>
    <property type="evidence" value="ECO:0007669"/>
    <property type="project" value="UniProtKB-UniRule"/>
</dbReference>
<evidence type="ECO:0000256" key="9">
    <source>
        <dbReference type="RuleBase" id="RU367158"/>
    </source>
</evidence>
<dbReference type="InterPro" id="IPR006093">
    <property type="entry name" value="Oxy_OxRdtase_FAD_BS"/>
</dbReference>
<evidence type="ECO:0000256" key="5">
    <source>
        <dbReference type="ARBA" id="ARBA00022630"/>
    </source>
</evidence>
<keyword evidence="7 9" id="KW-0560">Oxidoreductase</keyword>
<evidence type="ECO:0000313" key="12">
    <source>
        <dbReference type="Proteomes" id="UP001305647"/>
    </source>
</evidence>
<dbReference type="InterPro" id="IPR007173">
    <property type="entry name" value="ALO_C"/>
</dbReference>
<comment type="catalytic activity">
    <reaction evidence="9">
        <text>D-arabinono-1,4-lactone + O2 = dehydro-D-arabinono-1,4-lactone + H2O2 + H(+)</text>
        <dbReference type="Rhea" id="RHEA:23756"/>
        <dbReference type="ChEBI" id="CHEBI:15378"/>
        <dbReference type="ChEBI" id="CHEBI:15379"/>
        <dbReference type="ChEBI" id="CHEBI:16240"/>
        <dbReference type="ChEBI" id="CHEBI:16292"/>
        <dbReference type="ChEBI" id="CHEBI:58277"/>
        <dbReference type="EC" id="1.1.3.37"/>
    </reaction>
</comment>
<dbReference type="Gene3D" id="3.30.465.10">
    <property type="match status" value="1"/>
</dbReference>
<dbReference type="SUPFAM" id="SSF56176">
    <property type="entry name" value="FAD-binding/transporter-associated domain-like"/>
    <property type="match status" value="1"/>
</dbReference>
<evidence type="ECO:0000256" key="4">
    <source>
        <dbReference type="ARBA" id="ARBA00013136"/>
    </source>
</evidence>
<dbReference type="PIRSF" id="PIRSF000136">
    <property type="entry name" value="LGO_GLO"/>
    <property type="match status" value="1"/>
</dbReference>
<dbReference type="EMBL" id="MU863630">
    <property type="protein sequence ID" value="KAK4102987.1"/>
    <property type="molecule type" value="Genomic_DNA"/>
</dbReference>
<dbReference type="InterPro" id="IPR006094">
    <property type="entry name" value="Oxid_FAD_bind_N"/>
</dbReference>
<evidence type="ECO:0000256" key="2">
    <source>
        <dbReference type="ARBA" id="ARBA00005083"/>
    </source>
</evidence>
<dbReference type="GO" id="GO:0031966">
    <property type="term" value="C:mitochondrial membrane"/>
    <property type="evidence" value="ECO:0007669"/>
    <property type="project" value="UniProtKB-SubCell"/>
</dbReference>
<comment type="cofactor">
    <cofactor evidence="1 9">
        <name>FAD</name>
        <dbReference type="ChEBI" id="CHEBI:57692"/>
    </cofactor>
</comment>
<sequence>MASPDPLSSLPLDTRTTITIHSSDGIPFRARTAYTHRTWARTFSCLPELFIQPHTLPEVEKAVGLARQCRRRLVTVGSGHSPSDLTCTSSWMLNLDRLDRVLSLDPATGLCTVEAGIRLGQLSAALHDAGLALPSLGSIDEQSIAGAISTGTHGSSLRHGLISECVVALRVTLADGGTRACSAEENPELFRAALLSVGALGVITEVTLKVVPAFSLAWSQAIDLDARVVEGWEGLWRQAEFVRVWWLPHTRRAVVWKADRVKKEEVEAGGVMHTQPPTPFLDTKLGYFVYQNLLALARWFPRITPWIESFVFGLNYGFQNGESTRVSGCQESHRAFLLNCLYSQFVNEWAIPLHKGPEALLRLGAWLNRLQPGDPGYVDHRIPFSAEGLWVHSPIEVRVSDTTVNSSAAKGNRPYLDITPDDGPVLYINATMYRPYHRDPTHEATERYYEAFEWLMRDLGGRPHWAKTFTVTADEFAAWYGNNWRQFCKVRDEVDPNGMFVGPWHRRYLLGAASPKTEETGLLLPLEEVGFVREKAEGGGFRVYGNQNPVVPA</sequence>
<evidence type="ECO:0000256" key="7">
    <source>
        <dbReference type="ARBA" id="ARBA00023002"/>
    </source>
</evidence>
<evidence type="ECO:0000256" key="1">
    <source>
        <dbReference type="ARBA" id="ARBA00001974"/>
    </source>
</evidence>
<keyword evidence="9" id="KW-0496">Mitochondrion</keyword>
<proteinExistence type="inferred from homology"/>
<dbReference type="PANTHER" id="PTHR43762:SF1">
    <property type="entry name" value="D-ARABINONO-1,4-LACTONE OXIDASE"/>
    <property type="match status" value="1"/>
</dbReference>
<dbReference type="GO" id="GO:0003885">
    <property type="term" value="F:D-arabinono-1,4-lactone oxidase activity"/>
    <property type="evidence" value="ECO:0007669"/>
    <property type="project" value="UniProtKB-UniRule"/>
</dbReference>
<gene>
    <name evidence="11" type="ORF">N658DRAFT_495056</name>
</gene>
<dbReference type="PANTHER" id="PTHR43762">
    <property type="entry name" value="L-GULONOLACTONE OXIDASE"/>
    <property type="match status" value="1"/>
</dbReference>
<dbReference type="InterPro" id="IPR036318">
    <property type="entry name" value="FAD-bd_PCMH-like_sf"/>
</dbReference>
<dbReference type="PROSITE" id="PS00862">
    <property type="entry name" value="OX2_COVAL_FAD"/>
    <property type="match status" value="1"/>
</dbReference>
<dbReference type="EC" id="1.1.3.37" evidence="4 9"/>
<reference evidence="11" key="2">
    <citation type="submission" date="2023-05" db="EMBL/GenBank/DDBJ databases">
        <authorList>
            <consortium name="Lawrence Berkeley National Laboratory"/>
            <person name="Steindorff A."/>
            <person name="Hensen N."/>
            <person name="Bonometti L."/>
            <person name="Westerberg I."/>
            <person name="Brannstrom I.O."/>
            <person name="Guillou S."/>
            <person name="Cros-Aarteil S."/>
            <person name="Calhoun S."/>
            <person name="Haridas S."/>
            <person name="Kuo A."/>
            <person name="Mondo S."/>
            <person name="Pangilinan J."/>
            <person name="Riley R."/>
            <person name="Labutti K."/>
            <person name="Andreopoulos B."/>
            <person name="Lipzen A."/>
            <person name="Chen C."/>
            <person name="Yanf M."/>
            <person name="Daum C."/>
            <person name="Ng V."/>
            <person name="Clum A."/>
            <person name="Ohm R."/>
            <person name="Martin F."/>
            <person name="Silar P."/>
            <person name="Natvig D."/>
            <person name="Lalanne C."/>
            <person name="Gautier V."/>
            <person name="Ament-Velasquez S.L."/>
            <person name="Kruys A."/>
            <person name="Hutchinson M.I."/>
            <person name="Powell A.J."/>
            <person name="Barry K."/>
            <person name="Miller A.N."/>
            <person name="Grigoriev I.V."/>
            <person name="Debuchy R."/>
            <person name="Gladieux P."/>
            <person name="Thoren M.H."/>
            <person name="Johannesson H."/>
        </authorList>
    </citation>
    <scope>NUCLEOTIDE SEQUENCE</scope>
    <source>
        <strain evidence="11">CBS 757.83</strain>
    </source>
</reference>
<evidence type="ECO:0000256" key="6">
    <source>
        <dbReference type="ARBA" id="ARBA00022827"/>
    </source>
</evidence>
<dbReference type="InterPro" id="IPR030654">
    <property type="entry name" value="Sugar_lactone_oxidase"/>
</dbReference>
<name>A0AAN6T3S9_9PEZI</name>
<dbReference type="Gene3D" id="3.30.43.10">
    <property type="entry name" value="Uridine Diphospho-n-acetylenolpyruvylglucosamine Reductase, domain 2"/>
    <property type="match status" value="1"/>
</dbReference>
<dbReference type="Proteomes" id="UP001305647">
    <property type="component" value="Unassembled WGS sequence"/>
</dbReference>
<keyword evidence="5 9" id="KW-0285">Flavoprotein</keyword>
<dbReference type="InterPro" id="IPR016169">
    <property type="entry name" value="FAD-bd_PCMH_sub2"/>
</dbReference>
<reference evidence="11" key="1">
    <citation type="journal article" date="2023" name="Mol. Phylogenet. Evol.">
        <title>Genome-scale phylogeny and comparative genomics of the fungal order Sordariales.</title>
        <authorList>
            <person name="Hensen N."/>
            <person name="Bonometti L."/>
            <person name="Westerberg I."/>
            <person name="Brannstrom I.O."/>
            <person name="Guillou S."/>
            <person name="Cros-Aarteil S."/>
            <person name="Calhoun S."/>
            <person name="Haridas S."/>
            <person name="Kuo A."/>
            <person name="Mondo S."/>
            <person name="Pangilinan J."/>
            <person name="Riley R."/>
            <person name="LaButti K."/>
            <person name="Andreopoulos B."/>
            <person name="Lipzen A."/>
            <person name="Chen C."/>
            <person name="Yan M."/>
            <person name="Daum C."/>
            <person name="Ng V."/>
            <person name="Clum A."/>
            <person name="Steindorff A."/>
            <person name="Ohm R.A."/>
            <person name="Martin F."/>
            <person name="Silar P."/>
            <person name="Natvig D.O."/>
            <person name="Lalanne C."/>
            <person name="Gautier V."/>
            <person name="Ament-Velasquez S.L."/>
            <person name="Kruys A."/>
            <person name="Hutchinson M.I."/>
            <person name="Powell A.J."/>
            <person name="Barry K."/>
            <person name="Miller A.N."/>
            <person name="Grigoriev I.V."/>
            <person name="Debuchy R."/>
            <person name="Gladieux P."/>
            <person name="Hiltunen Thoren M."/>
            <person name="Johannesson H."/>
        </authorList>
    </citation>
    <scope>NUCLEOTIDE SEQUENCE</scope>
    <source>
        <strain evidence="11">CBS 757.83</strain>
    </source>
</reference>
<dbReference type="PROSITE" id="PS51387">
    <property type="entry name" value="FAD_PCMH"/>
    <property type="match status" value="1"/>
</dbReference>
<feature type="domain" description="FAD-binding PCMH-type" evidence="10">
    <location>
        <begin position="43"/>
        <end position="213"/>
    </location>
</feature>
<protein>
    <recommendedName>
        <fullName evidence="4 9">D-arabinono-1,4-lactone oxidase</fullName>
        <shortName evidence="9">ALO</shortName>
        <ecNumber evidence="4 9">1.1.3.37</ecNumber>
    </recommendedName>
    <alternativeName>
        <fullName evidence="8 9">L-galactono-gamma-lactone oxidase</fullName>
    </alternativeName>
</protein>
<dbReference type="Pfam" id="PF01565">
    <property type="entry name" value="FAD_binding_4"/>
    <property type="match status" value="1"/>
</dbReference>
<dbReference type="AlphaFoldDB" id="A0AAN6T3S9"/>
<dbReference type="InterPro" id="IPR016166">
    <property type="entry name" value="FAD-bd_PCMH"/>
</dbReference>
<comment type="pathway">
    <text evidence="2 9">Cofactor biosynthesis; D-erythroascorbate biosynthesis; dehydro-D-arabinono-1,4-lactone from D-arabinose: step 2/2.</text>
</comment>
<dbReference type="NCBIfam" id="TIGR01678">
    <property type="entry name" value="FAD_lactone_ox"/>
    <property type="match status" value="1"/>
</dbReference>
<dbReference type="SUPFAM" id="SSF55103">
    <property type="entry name" value="FAD-linked oxidases, C-terminal domain"/>
    <property type="match status" value="1"/>
</dbReference>
<dbReference type="Gene3D" id="3.30.70.2520">
    <property type="match status" value="1"/>
</dbReference>
<dbReference type="InterPro" id="IPR016167">
    <property type="entry name" value="FAD-bd_PCMH_sub1"/>
</dbReference>
<comment type="similarity">
    <text evidence="3 9">Belongs to the oxygen-dependent FAD-linked oxidoreductase family.</text>
</comment>
<evidence type="ECO:0000256" key="8">
    <source>
        <dbReference type="ARBA" id="ARBA00033418"/>
    </source>
</evidence>
<keyword evidence="6 9" id="KW-0274">FAD</keyword>
<evidence type="ECO:0000256" key="3">
    <source>
        <dbReference type="ARBA" id="ARBA00005466"/>
    </source>
</evidence>
<dbReference type="InterPro" id="IPR016164">
    <property type="entry name" value="FAD-linked_Oxase-like_C"/>
</dbReference>